<evidence type="ECO:0000313" key="2">
    <source>
        <dbReference type="Proteomes" id="UP000400924"/>
    </source>
</evidence>
<reference evidence="1 2" key="1">
    <citation type="submission" date="2019-07" db="EMBL/GenBank/DDBJ databases">
        <title>New species of Amycolatopsis and Streptomyces.</title>
        <authorList>
            <person name="Duangmal K."/>
            <person name="Teo W.F.A."/>
            <person name="Lipun K."/>
        </authorList>
    </citation>
    <scope>NUCLEOTIDE SEQUENCE [LARGE SCALE GENOMIC DNA]</scope>
    <source>
        <strain evidence="1 2">NBRC 106415</strain>
    </source>
</reference>
<dbReference type="NCBIfam" id="NF033179">
    <property type="entry name" value="TnsA_like_Actin"/>
    <property type="match status" value="1"/>
</dbReference>
<dbReference type="Proteomes" id="UP000400924">
    <property type="component" value="Unassembled WGS sequence"/>
</dbReference>
<dbReference type="EMBL" id="VJZC01000167">
    <property type="protein sequence ID" value="MPY59838.1"/>
    <property type="molecule type" value="Genomic_DNA"/>
</dbReference>
<comment type="caution">
    <text evidence="1">The sequence shown here is derived from an EMBL/GenBank/DDBJ whole genome shotgun (WGS) entry which is preliminary data.</text>
</comment>
<keyword evidence="1" id="KW-0255">Endonuclease</keyword>
<keyword evidence="2" id="KW-1185">Reference proteome</keyword>
<proteinExistence type="predicted"/>
<keyword evidence="1" id="KW-0378">Hydrolase</keyword>
<dbReference type="AlphaFoldDB" id="A0A5N8XLE2"/>
<protein>
    <submittedName>
        <fullName evidence="1">TnsA-like heteromeric transposase endonuclease subunit</fullName>
    </submittedName>
</protein>
<dbReference type="InterPro" id="IPR048000">
    <property type="entry name" value="TnsA-like"/>
</dbReference>
<sequence length="289" mass="32690">MSRERALGLLSRCCAGGVGTRARVRSDVCGLDLLIAPYAIADKVRDQLVRGEGWPRRWMTAWRFGGDEVVWPVRDLASVPLLGSEPVRRFTWRPRQRHRPGLQFMVSTGRHHGFESLEEQRLLLALDFLQVAEVLPQPFRLEFQHAEGRAAHTPDFLAIWPDGGRWLFDVRPRRLIGQDDALKFAAAWEAAVACGWRYAVVTGWRSSVFEGLDALSAQRRPMDDLLEVRESLLYAVAERPLHFGELVASTNWPVVARAHALHLLWHRRLAVDLGEPLGDGSLIWAGREG</sequence>
<evidence type="ECO:0000313" key="1">
    <source>
        <dbReference type="EMBL" id="MPY59838.1"/>
    </source>
</evidence>
<gene>
    <name evidence="1" type="ORF">FNH08_22515</name>
</gene>
<organism evidence="1 2">
    <name type="scientific">Streptomyces spongiae</name>
    <dbReference type="NCBI Taxonomy" id="565072"/>
    <lineage>
        <taxon>Bacteria</taxon>
        <taxon>Bacillati</taxon>
        <taxon>Actinomycetota</taxon>
        <taxon>Actinomycetes</taxon>
        <taxon>Kitasatosporales</taxon>
        <taxon>Streptomycetaceae</taxon>
        <taxon>Streptomyces</taxon>
    </lineage>
</organism>
<accession>A0A5N8XLE2</accession>
<dbReference type="GO" id="GO:0004519">
    <property type="term" value="F:endonuclease activity"/>
    <property type="evidence" value="ECO:0007669"/>
    <property type="project" value="UniProtKB-KW"/>
</dbReference>
<keyword evidence="1" id="KW-0540">Nuclease</keyword>
<name>A0A5N8XLE2_9ACTN</name>
<dbReference type="OrthoDB" id="3403133at2"/>